<organism evidence="2 3">
    <name type="scientific">Capnocytophaga felis</name>
    <dbReference type="NCBI Taxonomy" id="2267611"/>
    <lineage>
        <taxon>Bacteria</taxon>
        <taxon>Pseudomonadati</taxon>
        <taxon>Bacteroidota</taxon>
        <taxon>Flavobacteriia</taxon>
        <taxon>Flavobacteriales</taxon>
        <taxon>Flavobacteriaceae</taxon>
        <taxon>Capnocytophaga</taxon>
    </lineage>
</organism>
<feature type="signal peptide" evidence="1">
    <location>
        <begin position="1"/>
        <end position="18"/>
    </location>
</feature>
<dbReference type="AlphaFoldDB" id="A0A5M4B8U7"/>
<keyword evidence="1" id="KW-0732">Signal</keyword>
<dbReference type="InterPro" id="IPR025245">
    <property type="entry name" value="DUF4197"/>
</dbReference>
<evidence type="ECO:0008006" key="4">
    <source>
        <dbReference type="Google" id="ProtNLM"/>
    </source>
</evidence>
<proteinExistence type="predicted"/>
<protein>
    <recommendedName>
        <fullName evidence="4">DUF4197 domain-containing protein</fullName>
    </recommendedName>
</protein>
<evidence type="ECO:0000313" key="2">
    <source>
        <dbReference type="EMBL" id="GET46034.1"/>
    </source>
</evidence>
<comment type="caution">
    <text evidence="2">The sequence shown here is derived from an EMBL/GenBank/DDBJ whole genome shotgun (WGS) entry which is preliminary data.</text>
</comment>
<dbReference type="RefSeq" id="WP_155284664.1">
    <property type="nucleotide sequence ID" value="NZ_BLBC01000007.1"/>
</dbReference>
<name>A0A5M4B8U7_9FLAO</name>
<accession>A0A5M4B8U7</accession>
<dbReference type="Pfam" id="PF13852">
    <property type="entry name" value="DUF4197"/>
    <property type="match status" value="1"/>
</dbReference>
<dbReference type="Proteomes" id="UP000398217">
    <property type="component" value="Unassembled WGS sequence"/>
</dbReference>
<dbReference type="EMBL" id="BLBC01000007">
    <property type="protein sequence ID" value="GET46034.1"/>
    <property type="molecule type" value="Genomic_DNA"/>
</dbReference>
<feature type="chain" id="PRO_5024451860" description="DUF4197 domain-containing protein" evidence="1">
    <location>
        <begin position="19"/>
        <end position="233"/>
    </location>
</feature>
<dbReference type="OrthoDB" id="5292580at2"/>
<gene>
    <name evidence="2" type="ORF">RCZ01_13360</name>
</gene>
<evidence type="ECO:0000256" key="1">
    <source>
        <dbReference type="SAM" id="SignalP"/>
    </source>
</evidence>
<reference evidence="3" key="1">
    <citation type="journal article" date="2020" name="Int. J. Syst. Evol. Microbiol.">
        <title>Capnocytophaga felis sp. nov. isolated from the feline oral cavity.</title>
        <authorList>
            <person name="Suzuki M."/>
            <person name="Umeda K."/>
            <person name="Kimura M."/>
            <person name="Imaoka K."/>
            <person name="Morikawa S."/>
            <person name="Maeda K."/>
        </authorList>
    </citation>
    <scope>NUCLEOTIDE SEQUENCE [LARGE SCALE GENOMIC DNA]</scope>
    <source>
        <strain evidence="3">KC07070</strain>
    </source>
</reference>
<sequence>MRKTVFPLLLLASLTLNSCGELQQVINSTTSNTGFNVADGLKQALEFGVSNGVDILSKDGGYFKDQAVRILLPDELKKVDSALRNIGLGSLADEGLKILNKAAENAVNEAKPIFISAIKNMTFDDAMRILKGDSQAATTYLKNNTFPALQAAFAPKIQASLSQVGADKIWSDIINQYNQIPFVKKVEPNLTSYVTTQAINGLFVKVGDKEKEIRTNISARTTSLLKSVFALQD</sequence>
<evidence type="ECO:0000313" key="3">
    <source>
        <dbReference type="Proteomes" id="UP000398217"/>
    </source>
</evidence>
<keyword evidence="3" id="KW-1185">Reference proteome</keyword>